<dbReference type="AlphaFoldDB" id="A0A2J7TFG9"/>
<evidence type="ECO:0000313" key="2">
    <source>
        <dbReference type="Proteomes" id="UP000236286"/>
    </source>
</evidence>
<dbReference type="OrthoDB" id="8450909at2"/>
<name>A0A2J7TFG9_METSI</name>
<dbReference type="Proteomes" id="UP000236286">
    <property type="component" value="Unassembled WGS sequence"/>
</dbReference>
<dbReference type="EMBL" id="PDZR01000015">
    <property type="protein sequence ID" value="PNG25502.1"/>
    <property type="molecule type" value="Genomic_DNA"/>
</dbReference>
<protein>
    <submittedName>
        <fullName evidence="1">Uncharacterized protein</fullName>
    </submittedName>
</protein>
<comment type="caution">
    <text evidence="1">The sequence shown here is derived from an EMBL/GenBank/DDBJ whole genome shotgun (WGS) entry which is preliminary data.</text>
</comment>
<dbReference type="RefSeq" id="WP_102844240.1">
    <property type="nucleotide sequence ID" value="NZ_PDZR01000015.1"/>
</dbReference>
<evidence type="ECO:0000313" key="1">
    <source>
        <dbReference type="EMBL" id="PNG25502.1"/>
    </source>
</evidence>
<accession>A0A2J7TFG9</accession>
<sequence>MTIHTEIRKSRWTGERIARLGFLLGMGWDARRIAEDPLISSTPNNVHRQAQRFGLAFRAAAAALALRLPPEATQHFDAAAARRNLTREAMVRLLLLVVAADPALIDNILDDGF</sequence>
<gene>
    <name evidence="1" type="ORF">CR492_13370</name>
</gene>
<proteinExistence type="predicted"/>
<organism evidence="1 2">
    <name type="scientific">Methylocella silvestris</name>
    <dbReference type="NCBI Taxonomy" id="199596"/>
    <lineage>
        <taxon>Bacteria</taxon>
        <taxon>Pseudomonadati</taxon>
        <taxon>Pseudomonadota</taxon>
        <taxon>Alphaproteobacteria</taxon>
        <taxon>Hyphomicrobiales</taxon>
        <taxon>Beijerinckiaceae</taxon>
        <taxon>Methylocella</taxon>
    </lineage>
</organism>
<reference evidence="1 2" key="1">
    <citation type="submission" date="2017-10" db="EMBL/GenBank/DDBJ databases">
        <title>Genome announcement of Methylocella silvestris TVC from permafrost.</title>
        <authorList>
            <person name="Wang J."/>
            <person name="Geng K."/>
            <person name="Ul-Haque F."/>
            <person name="Crombie A.T."/>
            <person name="Street L.E."/>
            <person name="Wookey P.A."/>
            <person name="Murrell J.C."/>
            <person name="Pratscher J."/>
        </authorList>
    </citation>
    <scope>NUCLEOTIDE SEQUENCE [LARGE SCALE GENOMIC DNA]</scope>
    <source>
        <strain evidence="1 2">TVC</strain>
    </source>
</reference>